<dbReference type="InterPro" id="IPR017221">
    <property type="entry name" value="DUF34/NIF3_bac"/>
</dbReference>
<gene>
    <name evidence="7" type="ORF">GO621_01695</name>
</gene>
<sequence length="365" mass="40201">MKLNEITAYLEGLAPLAYQEDYDNSGLIVGYADQEINQALISLDCTEAIVDEAIATNCQLIISHHPIVFKGLKKFNGKTYVERVVEKAVKNSIAVYAIHTNLDHVAAGVNKKIADKLGLKNCRILSPKKSLLKKLVTFVPLVQAEQVREALFAAGAGSIGNYSGCSFNASGTGTYKAGENTNPFAGEQGIQHQEDEVRIETVFPVNLESKILTALFLAHPYEEVAYDLYPITNPYQEVGAGLIGELEFPQEELSFLHHVKTQMKAEVVRHTVFTGKKVIKVAVCGGSGSFLLKDAIRAGADVFVTADFKYHEFFDAEGKLVIADIGHFETEQFTQELLAEIISKKFPNFALRLTKINTNPVKYII</sequence>
<feature type="binding site" evidence="6">
    <location>
        <position position="65"/>
    </location>
    <ligand>
        <name>a divalent metal cation</name>
        <dbReference type="ChEBI" id="CHEBI:60240"/>
        <label>1</label>
    </ligand>
</feature>
<feature type="binding site" evidence="6">
    <location>
        <position position="331"/>
    </location>
    <ligand>
        <name>a divalent metal cation</name>
        <dbReference type="ChEBI" id="CHEBI:60240"/>
        <label>1</label>
    </ligand>
</feature>
<evidence type="ECO:0000256" key="2">
    <source>
        <dbReference type="ARBA" id="ARBA00011643"/>
    </source>
</evidence>
<dbReference type="PIRSF" id="PIRSF037489">
    <property type="entry name" value="UCP037489_NIF3_YqfO"/>
    <property type="match status" value="1"/>
</dbReference>
<name>A0A7K1SSM1_9SPHI</name>
<proteinExistence type="inferred from homology"/>
<organism evidence="7 8">
    <name type="scientific">Mucilaginibacter arboris</name>
    <dbReference type="NCBI Taxonomy" id="2682090"/>
    <lineage>
        <taxon>Bacteria</taxon>
        <taxon>Pseudomonadati</taxon>
        <taxon>Bacteroidota</taxon>
        <taxon>Sphingobacteriia</taxon>
        <taxon>Sphingobacteriales</taxon>
        <taxon>Sphingobacteriaceae</taxon>
        <taxon>Mucilaginibacter</taxon>
    </lineage>
</organism>
<keyword evidence="8" id="KW-1185">Reference proteome</keyword>
<evidence type="ECO:0000256" key="4">
    <source>
        <dbReference type="ARBA" id="ARBA00022723"/>
    </source>
</evidence>
<evidence type="ECO:0000313" key="8">
    <source>
        <dbReference type="Proteomes" id="UP000462014"/>
    </source>
</evidence>
<dbReference type="PANTHER" id="PTHR13799">
    <property type="entry name" value="NGG1 INTERACTING FACTOR 3"/>
    <property type="match status" value="1"/>
</dbReference>
<dbReference type="Gene3D" id="3.40.1390.30">
    <property type="entry name" value="NIF3 (NGG1p interacting factor 3)-like"/>
    <property type="match status" value="1"/>
</dbReference>
<evidence type="ECO:0000313" key="7">
    <source>
        <dbReference type="EMBL" id="MVN20247.1"/>
    </source>
</evidence>
<dbReference type="AlphaFoldDB" id="A0A7K1SSM1"/>
<dbReference type="Pfam" id="PF01784">
    <property type="entry name" value="DUF34_NIF3"/>
    <property type="match status" value="1"/>
</dbReference>
<dbReference type="NCBIfam" id="TIGR00486">
    <property type="entry name" value="YbgI_SA1388"/>
    <property type="match status" value="1"/>
</dbReference>
<dbReference type="FunFam" id="3.40.1390.30:FF:000001">
    <property type="entry name" value="GTP cyclohydrolase 1 type 2"/>
    <property type="match status" value="1"/>
</dbReference>
<feature type="binding site" evidence="6">
    <location>
        <position position="64"/>
    </location>
    <ligand>
        <name>a divalent metal cation</name>
        <dbReference type="ChEBI" id="CHEBI:60240"/>
        <label>2</label>
    </ligand>
</feature>
<comment type="caution">
    <text evidence="7">The sequence shown here is derived from an EMBL/GenBank/DDBJ whole genome shotgun (WGS) entry which is preliminary data.</text>
</comment>
<comment type="subunit">
    <text evidence="2">Homohexamer.</text>
</comment>
<dbReference type="GO" id="GO:0005737">
    <property type="term" value="C:cytoplasm"/>
    <property type="evidence" value="ECO:0007669"/>
    <property type="project" value="TreeGrafter"/>
</dbReference>
<reference evidence="7 8" key="1">
    <citation type="submission" date="2019-12" db="EMBL/GenBank/DDBJ databases">
        <title>Mucilaginibacter sp. HMF7410 genome sequencing and assembly.</title>
        <authorList>
            <person name="Kang H."/>
            <person name="Cha I."/>
            <person name="Kim H."/>
            <person name="Joh K."/>
        </authorList>
    </citation>
    <scope>NUCLEOTIDE SEQUENCE [LARGE SCALE GENOMIC DNA]</scope>
    <source>
        <strain evidence="7 8">HMF7410</strain>
    </source>
</reference>
<feature type="binding site" evidence="6">
    <location>
        <position position="327"/>
    </location>
    <ligand>
        <name>a divalent metal cation</name>
        <dbReference type="ChEBI" id="CHEBI:60240"/>
        <label>1</label>
    </ligand>
</feature>
<dbReference type="InterPro" id="IPR002678">
    <property type="entry name" value="DUF34/NIF3"/>
</dbReference>
<protein>
    <recommendedName>
        <fullName evidence="3 5">GTP cyclohydrolase 1 type 2 homolog</fullName>
    </recommendedName>
</protein>
<dbReference type="FunFam" id="3.30.70.120:FF:000006">
    <property type="entry name" value="GTP cyclohydrolase 1 type 2 homolog"/>
    <property type="match status" value="1"/>
</dbReference>
<evidence type="ECO:0000256" key="1">
    <source>
        <dbReference type="ARBA" id="ARBA00006964"/>
    </source>
</evidence>
<dbReference type="GO" id="GO:0046872">
    <property type="term" value="F:metal ion binding"/>
    <property type="evidence" value="ECO:0007669"/>
    <property type="project" value="UniProtKB-UniRule"/>
</dbReference>
<dbReference type="RefSeq" id="WP_157563505.1">
    <property type="nucleotide sequence ID" value="NZ_WPIK01000001.1"/>
</dbReference>
<dbReference type="EMBL" id="WPIK01000001">
    <property type="protein sequence ID" value="MVN20247.1"/>
    <property type="molecule type" value="Genomic_DNA"/>
</dbReference>
<comment type="similarity">
    <text evidence="1 5">Belongs to the GTP cyclohydrolase I type 2/NIF3 family.</text>
</comment>
<evidence type="ECO:0000256" key="5">
    <source>
        <dbReference type="PIRNR" id="PIRNR037489"/>
    </source>
</evidence>
<feature type="binding site" evidence="6">
    <location>
        <position position="103"/>
    </location>
    <ligand>
        <name>a divalent metal cation</name>
        <dbReference type="ChEBI" id="CHEBI:60240"/>
        <label>1</label>
    </ligand>
</feature>
<dbReference type="Gene3D" id="3.30.70.120">
    <property type="match status" value="1"/>
</dbReference>
<accession>A0A7K1SSM1</accession>
<dbReference type="PANTHER" id="PTHR13799:SF14">
    <property type="entry name" value="GTP CYCLOHYDROLASE 1 TYPE 2 HOMOLOG"/>
    <property type="match status" value="1"/>
</dbReference>
<dbReference type="InterPro" id="IPR036069">
    <property type="entry name" value="DUF34/NIF3_sf"/>
</dbReference>
<evidence type="ECO:0000256" key="3">
    <source>
        <dbReference type="ARBA" id="ARBA00022112"/>
    </source>
</evidence>
<evidence type="ECO:0000256" key="6">
    <source>
        <dbReference type="PIRSR" id="PIRSR602678-1"/>
    </source>
</evidence>
<dbReference type="SUPFAM" id="SSF102705">
    <property type="entry name" value="NIF3 (NGG1p interacting factor 3)-like"/>
    <property type="match status" value="1"/>
</dbReference>
<dbReference type="InterPro" id="IPR015867">
    <property type="entry name" value="N-reg_PII/ATP_PRibTrfase_C"/>
</dbReference>
<keyword evidence="4 5" id="KW-0479">Metal-binding</keyword>
<dbReference type="Proteomes" id="UP000462014">
    <property type="component" value="Unassembled WGS sequence"/>
</dbReference>